<keyword evidence="5 9" id="KW-0547">Nucleotide-binding</keyword>
<evidence type="ECO:0000256" key="7">
    <source>
        <dbReference type="ARBA" id="ARBA00022840"/>
    </source>
</evidence>
<dbReference type="GO" id="GO:0004385">
    <property type="term" value="F:GMP kinase activity"/>
    <property type="evidence" value="ECO:0007669"/>
    <property type="project" value="UniProtKB-UniRule"/>
</dbReference>
<dbReference type="InterPro" id="IPR020590">
    <property type="entry name" value="Guanylate_kinase_CS"/>
</dbReference>
<dbReference type="SUPFAM" id="SSF52540">
    <property type="entry name" value="P-loop containing nucleoside triphosphate hydrolases"/>
    <property type="match status" value="1"/>
</dbReference>
<dbReference type="Pfam" id="PF00625">
    <property type="entry name" value="Guanylate_kin"/>
    <property type="match status" value="1"/>
</dbReference>
<evidence type="ECO:0000256" key="5">
    <source>
        <dbReference type="ARBA" id="ARBA00022741"/>
    </source>
</evidence>
<keyword evidence="6 9" id="KW-0418">Kinase</keyword>
<dbReference type="InterPro" id="IPR008144">
    <property type="entry name" value="Guanylate_kin-like_dom"/>
</dbReference>
<dbReference type="SMART" id="SM00072">
    <property type="entry name" value="GuKc"/>
    <property type="match status" value="1"/>
</dbReference>
<dbReference type="GO" id="GO:0005524">
    <property type="term" value="F:ATP binding"/>
    <property type="evidence" value="ECO:0007669"/>
    <property type="project" value="UniProtKB-UniRule"/>
</dbReference>
<feature type="domain" description="Guanylate kinase-like" evidence="10">
    <location>
        <begin position="5"/>
        <end position="184"/>
    </location>
</feature>
<dbReference type="AlphaFoldDB" id="A0A7C0Y8R8"/>
<evidence type="ECO:0000256" key="4">
    <source>
        <dbReference type="ARBA" id="ARBA00022679"/>
    </source>
</evidence>
<keyword evidence="4 9" id="KW-0808">Transferase</keyword>
<evidence type="ECO:0000256" key="1">
    <source>
        <dbReference type="ARBA" id="ARBA00005790"/>
    </source>
</evidence>
<name>A0A7C0Y8R8_9BACT</name>
<sequence length="198" mass="22683">MKRKGILFVISAPSGAGKTTLCREATNLLDNLEFSISYTTRPPRPGEENGRDYHFVDEETFLEMVEKGEMAEWARVYNHLYGTPKAPLLKAIEAGKDILLDIDIQGASQIKAAFPEDAVTIFVFPPSPEALRERLSKRGADAPQVIKERWEKAEEEMAMYPLFRYFVVNDRLEEAIEDLIAVIKAERHRVKRIKETQW</sequence>
<dbReference type="Proteomes" id="UP000885690">
    <property type="component" value="Unassembled WGS sequence"/>
</dbReference>
<comment type="catalytic activity">
    <reaction evidence="9">
        <text>GMP + ATP = GDP + ADP</text>
        <dbReference type="Rhea" id="RHEA:20780"/>
        <dbReference type="ChEBI" id="CHEBI:30616"/>
        <dbReference type="ChEBI" id="CHEBI:58115"/>
        <dbReference type="ChEBI" id="CHEBI:58189"/>
        <dbReference type="ChEBI" id="CHEBI:456216"/>
        <dbReference type="EC" id="2.7.4.8"/>
    </reaction>
</comment>
<evidence type="ECO:0000256" key="9">
    <source>
        <dbReference type="HAMAP-Rule" id="MF_00328"/>
    </source>
</evidence>
<evidence type="ECO:0000256" key="3">
    <source>
        <dbReference type="ARBA" id="ARBA00016296"/>
    </source>
</evidence>
<evidence type="ECO:0000259" key="10">
    <source>
        <dbReference type="PROSITE" id="PS50052"/>
    </source>
</evidence>
<proteinExistence type="inferred from homology"/>
<evidence type="ECO:0000256" key="6">
    <source>
        <dbReference type="ARBA" id="ARBA00022777"/>
    </source>
</evidence>
<accession>A0A7C0Y8R8</accession>
<evidence type="ECO:0000256" key="8">
    <source>
        <dbReference type="ARBA" id="ARBA00030128"/>
    </source>
</evidence>
<comment type="caution">
    <text evidence="11">The sequence shown here is derived from an EMBL/GenBank/DDBJ whole genome shotgun (WGS) entry which is preliminary data.</text>
</comment>
<dbReference type="PANTHER" id="PTHR23117">
    <property type="entry name" value="GUANYLATE KINASE-RELATED"/>
    <property type="match status" value="1"/>
</dbReference>
<comment type="subcellular location">
    <subcellularLocation>
        <location evidence="9">Cytoplasm</location>
    </subcellularLocation>
</comment>
<dbReference type="PROSITE" id="PS00856">
    <property type="entry name" value="GUANYLATE_KINASE_1"/>
    <property type="match status" value="1"/>
</dbReference>
<feature type="binding site" evidence="9">
    <location>
        <begin position="12"/>
        <end position="19"/>
    </location>
    <ligand>
        <name>ATP</name>
        <dbReference type="ChEBI" id="CHEBI:30616"/>
    </ligand>
</feature>
<dbReference type="EMBL" id="DQWS01000185">
    <property type="protein sequence ID" value="HDD53409.1"/>
    <property type="molecule type" value="Genomic_DNA"/>
</dbReference>
<dbReference type="NCBIfam" id="TIGR03263">
    <property type="entry name" value="guanyl_kin"/>
    <property type="match status" value="1"/>
</dbReference>
<comment type="function">
    <text evidence="9">Essential for recycling GMP and indirectly, cGMP.</text>
</comment>
<dbReference type="Gene3D" id="3.40.50.300">
    <property type="entry name" value="P-loop containing nucleotide triphosphate hydrolases"/>
    <property type="match status" value="1"/>
</dbReference>
<dbReference type="InterPro" id="IPR027417">
    <property type="entry name" value="P-loop_NTPase"/>
</dbReference>
<evidence type="ECO:0000256" key="2">
    <source>
        <dbReference type="ARBA" id="ARBA00012961"/>
    </source>
</evidence>
<dbReference type="InterPro" id="IPR008145">
    <property type="entry name" value="GK/Ca_channel_bsu"/>
</dbReference>
<organism evidence="11">
    <name type="scientific">Thermosulfidibacter takaii</name>
    <dbReference type="NCBI Taxonomy" id="412593"/>
    <lineage>
        <taxon>Bacteria</taxon>
        <taxon>Pseudomonadati</taxon>
        <taxon>Thermosulfidibacterota</taxon>
        <taxon>Thermosulfidibacteria</taxon>
        <taxon>Thermosulfidibacterales</taxon>
        <taxon>Thermosulfidibacteraceae</taxon>
    </lineage>
</organism>
<dbReference type="Gene3D" id="3.30.63.10">
    <property type="entry name" value="Guanylate Kinase phosphate binding domain"/>
    <property type="match status" value="1"/>
</dbReference>
<evidence type="ECO:0000313" key="11">
    <source>
        <dbReference type="EMBL" id="HDD53409.1"/>
    </source>
</evidence>
<dbReference type="PANTHER" id="PTHR23117:SF13">
    <property type="entry name" value="GUANYLATE KINASE"/>
    <property type="match status" value="1"/>
</dbReference>
<dbReference type="FunFam" id="3.30.63.10:FF:000002">
    <property type="entry name" value="Guanylate kinase 1"/>
    <property type="match status" value="1"/>
</dbReference>
<protein>
    <recommendedName>
        <fullName evidence="3 9">Guanylate kinase</fullName>
        <ecNumber evidence="2 9">2.7.4.8</ecNumber>
    </recommendedName>
    <alternativeName>
        <fullName evidence="8 9">GMP kinase</fullName>
    </alternativeName>
</protein>
<keyword evidence="9" id="KW-0963">Cytoplasm</keyword>
<dbReference type="PROSITE" id="PS50052">
    <property type="entry name" value="GUANYLATE_KINASE_2"/>
    <property type="match status" value="1"/>
</dbReference>
<gene>
    <name evidence="9" type="primary">gmk</name>
    <name evidence="11" type="ORF">ENF32_05010</name>
</gene>
<dbReference type="GO" id="GO:0005829">
    <property type="term" value="C:cytosol"/>
    <property type="evidence" value="ECO:0007669"/>
    <property type="project" value="TreeGrafter"/>
</dbReference>
<dbReference type="CDD" id="cd00071">
    <property type="entry name" value="GMPK"/>
    <property type="match status" value="1"/>
</dbReference>
<dbReference type="InterPro" id="IPR017665">
    <property type="entry name" value="Guanylate_kinase"/>
</dbReference>
<reference evidence="11" key="1">
    <citation type="journal article" date="2020" name="mSystems">
        <title>Genome- and Community-Level Interaction Insights into Carbon Utilization and Element Cycling Functions of Hydrothermarchaeota in Hydrothermal Sediment.</title>
        <authorList>
            <person name="Zhou Z."/>
            <person name="Liu Y."/>
            <person name="Xu W."/>
            <person name="Pan J."/>
            <person name="Luo Z.H."/>
            <person name="Li M."/>
        </authorList>
    </citation>
    <scope>NUCLEOTIDE SEQUENCE [LARGE SCALE GENOMIC DNA]</scope>
    <source>
        <strain evidence="11">HyVt-115</strain>
    </source>
</reference>
<comment type="similarity">
    <text evidence="1 9">Belongs to the guanylate kinase family.</text>
</comment>
<dbReference type="EC" id="2.7.4.8" evidence="2 9"/>
<keyword evidence="7 9" id="KW-0067">ATP-binding</keyword>
<dbReference type="HAMAP" id="MF_00328">
    <property type="entry name" value="Guanylate_kinase"/>
    <property type="match status" value="1"/>
</dbReference>